<dbReference type="AlphaFoldDB" id="A0A9D1HCG9"/>
<dbReference type="Gene3D" id="3.30.70.360">
    <property type="match status" value="1"/>
</dbReference>
<dbReference type="Gene3D" id="3.40.630.10">
    <property type="entry name" value="Zn peptidases"/>
    <property type="match status" value="2"/>
</dbReference>
<dbReference type="EMBL" id="DVLX01000051">
    <property type="protein sequence ID" value="HIT99491.1"/>
    <property type="molecule type" value="Genomic_DNA"/>
</dbReference>
<gene>
    <name evidence="5" type="ORF">IAD12_04480</name>
</gene>
<organism evidence="5 6">
    <name type="scientific">Candidatus Allocopromorpha excrementavium</name>
    <dbReference type="NCBI Taxonomy" id="2840741"/>
    <lineage>
        <taxon>Bacteria</taxon>
        <taxon>Bacillati</taxon>
        <taxon>Bacillota</taxon>
        <taxon>Clostridia</taxon>
        <taxon>Eubacteriales</taxon>
        <taxon>Eubacteriaceae</taxon>
        <taxon>Eubacteriaceae incertae sedis</taxon>
        <taxon>Candidatus Allocopromorpha</taxon>
    </lineage>
</organism>
<reference evidence="5" key="2">
    <citation type="journal article" date="2021" name="PeerJ">
        <title>Extensive microbial diversity within the chicken gut microbiome revealed by metagenomics and culture.</title>
        <authorList>
            <person name="Gilroy R."/>
            <person name="Ravi A."/>
            <person name="Getino M."/>
            <person name="Pursley I."/>
            <person name="Horton D.L."/>
            <person name="Alikhan N.F."/>
            <person name="Baker D."/>
            <person name="Gharbi K."/>
            <person name="Hall N."/>
            <person name="Watson M."/>
            <person name="Adriaenssens E.M."/>
            <person name="Foster-Nyarko E."/>
            <person name="Jarju S."/>
            <person name="Secka A."/>
            <person name="Antonio M."/>
            <person name="Oren A."/>
            <person name="Chaudhuri R.R."/>
            <person name="La Ragione R."/>
            <person name="Hildebrand F."/>
            <person name="Pallen M.J."/>
        </authorList>
    </citation>
    <scope>NUCLEOTIDE SEQUENCE</scope>
    <source>
        <strain evidence="5">CHK176-22527</strain>
    </source>
</reference>
<comment type="caution">
    <text evidence="5">The sequence shown here is derived from an EMBL/GenBank/DDBJ whole genome shotgun (WGS) entry which is preliminary data.</text>
</comment>
<dbReference type="PANTHER" id="PTHR43808:SF25">
    <property type="entry name" value="PEPTIDASE M20 DIMERISATION DOMAIN-CONTAINING PROTEIN"/>
    <property type="match status" value="1"/>
</dbReference>
<evidence type="ECO:0000256" key="2">
    <source>
        <dbReference type="ARBA" id="ARBA00006247"/>
    </source>
</evidence>
<dbReference type="Proteomes" id="UP000824159">
    <property type="component" value="Unassembled WGS sequence"/>
</dbReference>
<dbReference type="GO" id="GO:0016787">
    <property type="term" value="F:hydrolase activity"/>
    <property type="evidence" value="ECO:0007669"/>
    <property type="project" value="InterPro"/>
</dbReference>
<comment type="cofactor">
    <cofactor evidence="1">
        <name>Zn(2+)</name>
        <dbReference type="ChEBI" id="CHEBI:29105"/>
    </cofactor>
</comment>
<dbReference type="SUPFAM" id="SSF53187">
    <property type="entry name" value="Zn-dependent exopeptidases"/>
    <property type="match status" value="1"/>
</dbReference>
<dbReference type="InterPro" id="IPR050072">
    <property type="entry name" value="Peptidase_M20A"/>
</dbReference>
<evidence type="ECO:0000313" key="6">
    <source>
        <dbReference type="Proteomes" id="UP000824159"/>
    </source>
</evidence>
<evidence type="ECO:0000313" key="5">
    <source>
        <dbReference type="EMBL" id="HIT99491.1"/>
    </source>
</evidence>
<evidence type="ECO:0000256" key="3">
    <source>
        <dbReference type="ARBA" id="ARBA00022833"/>
    </source>
</evidence>
<keyword evidence="3" id="KW-0862">Zinc</keyword>
<evidence type="ECO:0000256" key="4">
    <source>
        <dbReference type="ARBA" id="ARBA00023285"/>
    </source>
</evidence>
<dbReference type="Pfam" id="PF01546">
    <property type="entry name" value="Peptidase_M20"/>
    <property type="match status" value="1"/>
</dbReference>
<protein>
    <submittedName>
        <fullName evidence="5">ArgE/DapE family deacylase</fullName>
    </submittedName>
</protein>
<dbReference type="InterPro" id="IPR010182">
    <property type="entry name" value="ArgE/DapE"/>
</dbReference>
<dbReference type="InterPro" id="IPR002933">
    <property type="entry name" value="Peptidase_M20"/>
</dbReference>
<comment type="similarity">
    <text evidence="2">Belongs to the peptidase M20A family.</text>
</comment>
<proteinExistence type="inferred from homology"/>
<keyword evidence="4" id="KW-0170">Cobalt</keyword>
<name>A0A9D1HCG9_9FIRM</name>
<dbReference type="NCBIfam" id="TIGR01910">
    <property type="entry name" value="DapE-ArgE"/>
    <property type="match status" value="1"/>
</dbReference>
<evidence type="ECO:0000256" key="1">
    <source>
        <dbReference type="ARBA" id="ARBA00001947"/>
    </source>
</evidence>
<reference evidence="5" key="1">
    <citation type="submission" date="2020-10" db="EMBL/GenBank/DDBJ databases">
        <authorList>
            <person name="Gilroy R."/>
        </authorList>
    </citation>
    <scope>NUCLEOTIDE SEQUENCE</scope>
    <source>
        <strain evidence="5">CHK176-22527</strain>
    </source>
</reference>
<dbReference type="PANTHER" id="PTHR43808">
    <property type="entry name" value="ACETYLORNITHINE DEACETYLASE"/>
    <property type="match status" value="1"/>
</dbReference>
<sequence>MKAETQTAKSLVTTWIDENKNDILESFKSLVRIPSLTGEEKEAQLFIAEELKKIGLKVEIWEPDMKELFDKYPKIAQYPSKWQPEFDLPLKFSDICTYEQLVSSPYADELNYKDRPNVIGILKGTRGGRSIILNGHADVVTVGDPDKWDKDPFEAYEKNGRIYGRGTCDMKGGLWAMIKAVDAIVSCGIKLKGDICVQSVVNEEHSGNGSLACVSRGFTADAAIVPEPTGAENFSKSSGGGIYWEIRLQGLEAHTGSRWRNGRPNGISAIEKIPGIINGLMKKESEINAKETRLSLGIGTIKGGSYATSTAKECTMTGVAYFSPALGTGISGLDKIKNIFRDVIDDVQKKDPWLKEHPPQVKYLHYDDAYMYPDSSEFLSVLTSAGRSVLSKDLKEISFSACDARHLGNQGNVPTIVYGPGDISLAHSLNEYIETEEIIKAAKVIAAVLCDWCIEDKTEKKPE</sequence>
<accession>A0A9D1HCG9</accession>